<evidence type="ECO:0000256" key="1">
    <source>
        <dbReference type="SAM" id="MobiDB-lite"/>
    </source>
</evidence>
<reference evidence="2 3" key="1">
    <citation type="submission" date="2024-10" db="EMBL/GenBank/DDBJ databases">
        <title>The Natural Products Discovery Center: Release of the First 8490 Sequenced Strains for Exploring Actinobacteria Biosynthetic Diversity.</title>
        <authorList>
            <person name="Kalkreuter E."/>
            <person name="Kautsar S.A."/>
            <person name="Yang D."/>
            <person name="Bader C.D."/>
            <person name="Teijaro C.N."/>
            <person name="Fluegel L."/>
            <person name="Davis C.M."/>
            <person name="Simpson J.R."/>
            <person name="Lauterbach L."/>
            <person name="Steele A.D."/>
            <person name="Gui C."/>
            <person name="Meng S."/>
            <person name="Li G."/>
            <person name="Viehrig K."/>
            <person name="Ye F."/>
            <person name="Su P."/>
            <person name="Kiefer A.F."/>
            <person name="Nichols A."/>
            <person name="Cepeda A.J."/>
            <person name="Yan W."/>
            <person name="Fan B."/>
            <person name="Jiang Y."/>
            <person name="Adhikari A."/>
            <person name="Zheng C.-J."/>
            <person name="Schuster L."/>
            <person name="Cowan T.M."/>
            <person name="Smanski M.J."/>
            <person name="Chevrette M.G."/>
            <person name="De Carvalho L.P.S."/>
            <person name="Shen B."/>
        </authorList>
    </citation>
    <scope>NUCLEOTIDE SEQUENCE [LARGE SCALE GENOMIC DNA]</scope>
    <source>
        <strain evidence="2 3">NPDC002173</strain>
    </source>
</reference>
<organism evidence="2 3">
    <name type="scientific">Microtetraspora malaysiensis</name>
    <dbReference type="NCBI Taxonomy" id="161358"/>
    <lineage>
        <taxon>Bacteria</taxon>
        <taxon>Bacillati</taxon>
        <taxon>Actinomycetota</taxon>
        <taxon>Actinomycetes</taxon>
        <taxon>Streptosporangiales</taxon>
        <taxon>Streptosporangiaceae</taxon>
        <taxon>Microtetraspora</taxon>
    </lineage>
</organism>
<keyword evidence="3" id="KW-1185">Reference proteome</keyword>
<evidence type="ECO:0008006" key="4">
    <source>
        <dbReference type="Google" id="ProtNLM"/>
    </source>
</evidence>
<gene>
    <name evidence="2" type="ORF">ACFYXI_01605</name>
</gene>
<evidence type="ECO:0000313" key="2">
    <source>
        <dbReference type="EMBL" id="MFF3664260.1"/>
    </source>
</evidence>
<accession>A0ABW6SKC2</accession>
<protein>
    <recommendedName>
        <fullName evidence="4">PE domain-containing protein</fullName>
    </recommendedName>
</protein>
<evidence type="ECO:0000313" key="3">
    <source>
        <dbReference type="Proteomes" id="UP001602013"/>
    </source>
</evidence>
<comment type="caution">
    <text evidence="2">The sequence shown here is derived from an EMBL/GenBank/DDBJ whole genome shotgun (WGS) entry which is preliminary data.</text>
</comment>
<feature type="region of interest" description="Disordered" evidence="1">
    <location>
        <begin position="1"/>
        <end position="30"/>
    </location>
</feature>
<dbReference type="Proteomes" id="UP001602013">
    <property type="component" value="Unassembled WGS sequence"/>
</dbReference>
<feature type="region of interest" description="Disordered" evidence="1">
    <location>
        <begin position="57"/>
        <end position="79"/>
    </location>
</feature>
<dbReference type="EMBL" id="JBIASD010000001">
    <property type="protein sequence ID" value="MFF3664260.1"/>
    <property type="molecule type" value="Genomic_DNA"/>
</dbReference>
<name>A0ABW6SKC2_9ACTN</name>
<dbReference type="RefSeq" id="WP_387408342.1">
    <property type="nucleotide sequence ID" value="NZ_JBIASD010000001.1"/>
</dbReference>
<proteinExistence type="predicted"/>
<sequence length="173" mass="18020">MALEYDPDWPGLTDKNDASGSGSPELNRPEIKRIAGNLRTALDALITETQAPARFVAHAPGDNSPLPGPPSGAGSLPDLRRECGLAAERYGSWRAAQSFYAAANVAFSQLVGEGAIKHDGDSRSPGGEHLQAGTGAYADLVTRADAAAQALLTMVDSYDRAEQANGADASREV</sequence>